<evidence type="ECO:0000256" key="1">
    <source>
        <dbReference type="SAM" id="MobiDB-lite"/>
    </source>
</evidence>
<evidence type="ECO:0000259" key="3">
    <source>
        <dbReference type="Pfam" id="PF13349"/>
    </source>
</evidence>
<protein>
    <recommendedName>
        <fullName evidence="3">DUF4097 domain-containing protein</fullName>
    </recommendedName>
</protein>
<keyword evidence="5" id="KW-1185">Reference proteome</keyword>
<reference evidence="5" key="1">
    <citation type="submission" date="2018-12" db="EMBL/GenBank/DDBJ databases">
        <title>Tengunoibacter tsumagoiensis gen. nov., sp. nov., Dictyobacter kobayashii sp. nov., D. alpinus sp. nov., and D. joshuensis sp. nov. and description of Dictyobacteraceae fam. nov. within the order Ktedonobacterales isolated from Tengu-no-mugimeshi.</title>
        <authorList>
            <person name="Wang C.M."/>
            <person name="Zheng Y."/>
            <person name="Sakai Y."/>
            <person name="Toyoda A."/>
            <person name="Minakuchi Y."/>
            <person name="Abe K."/>
            <person name="Yokota A."/>
            <person name="Yabe S."/>
        </authorList>
    </citation>
    <scope>NUCLEOTIDE SEQUENCE [LARGE SCALE GENOMIC DNA]</scope>
    <source>
        <strain evidence="5">Uno16</strain>
    </source>
</reference>
<comment type="caution">
    <text evidence="4">The sequence shown here is derived from an EMBL/GenBank/DDBJ whole genome shotgun (WGS) entry which is preliminary data.</text>
</comment>
<keyword evidence="2" id="KW-0472">Membrane</keyword>
<keyword evidence="2" id="KW-0812">Transmembrane</keyword>
<evidence type="ECO:0000313" key="4">
    <source>
        <dbReference type="EMBL" id="GCE25884.1"/>
    </source>
</evidence>
<name>A0A402B3F5_9CHLR</name>
<dbReference type="Proteomes" id="UP000287171">
    <property type="component" value="Unassembled WGS sequence"/>
</dbReference>
<dbReference type="Pfam" id="PF13349">
    <property type="entry name" value="DUF4097"/>
    <property type="match status" value="1"/>
</dbReference>
<dbReference type="RefSeq" id="WP_161981998.1">
    <property type="nucleotide sequence ID" value="NZ_BIFT01000001.1"/>
</dbReference>
<proteinExistence type="predicted"/>
<dbReference type="EMBL" id="BIFT01000001">
    <property type="protein sequence ID" value="GCE25884.1"/>
    <property type="molecule type" value="Genomic_DNA"/>
</dbReference>
<gene>
    <name evidence="4" type="ORF">KDA_13680</name>
</gene>
<feature type="domain" description="DUF4097" evidence="3">
    <location>
        <begin position="226"/>
        <end position="377"/>
    </location>
</feature>
<evidence type="ECO:0000256" key="2">
    <source>
        <dbReference type="SAM" id="Phobius"/>
    </source>
</evidence>
<feature type="transmembrane region" description="Helical" evidence="2">
    <location>
        <begin position="122"/>
        <end position="144"/>
    </location>
</feature>
<keyword evidence="2" id="KW-1133">Transmembrane helix</keyword>
<dbReference type="AlphaFoldDB" id="A0A402B3F5"/>
<feature type="region of interest" description="Disordered" evidence="1">
    <location>
        <begin position="1"/>
        <end position="50"/>
    </location>
</feature>
<feature type="compositionally biased region" description="Basic and acidic residues" evidence="1">
    <location>
        <begin position="11"/>
        <end position="21"/>
    </location>
</feature>
<evidence type="ECO:0000313" key="5">
    <source>
        <dbReference type="Proteomes" id="UP000287171"/>
    </source>
</evidence>
<accession>A0A402B3F5</accession>
<dbReference type="InterPro" id="IPR025164">
    <property type="entry name" value="Toastrack_DUF4097"/>
</dbReference>
<organism evidence="4 5">
    <name type="scientific">Dictyobacter alpinus</name>
    <dbReference type="NCBI Taxonomy" id="2014873"/>
    <lineage>
        <taxon>Bacteria</taxon>
        <taxon>Bacillati</taxon>
        <taxon>Chloroflexota</taxon>
        <taxon>Ktedonobacteria</taxon>
        <taxon>Ktedonobacterales</taxon>
        <taxon>Dictyobacteraceae</taxon>
        <taxon>Dictyobacter</taxon>
    </lineage>
</organism>
<sequence length="401" mass="42843">MSKPDSSYLETGEKSTTDKKQLSRASQSGEKDKQAPIQELTAPDTDTSENELAIAPEVVETIEAEAVENEPVQSVEAEAGTNVPASLPPNIGTVPTSVVPLFYAGQPIPPAWRFPRREENDLGRILLVTLAIALVIGLIAVGIVNKIGTQNATESYFFQSQPRQKIIISNDIGAIHIHGQLMGPFGFQVNKYSEGIGLGLINTEVTYNQDGAKTTVNARIQPDFLFAGSRGVDIDVAVPQTADVEAYTATGNITVTGPVGQISARTNTGSLDVENSTGRIMLQADTGSIVAHNFKGHLMLATRQGDIETRQVQLSNQSSVEVGSGAITFNGSLDRNGSYHFTTTNGPISLTLPADAAFHLSIEDTSGPVKNEFGHLSYGRAPQAQVIIRTQRDAVSVYKLK</sequence>